<dbReference type="Proteomes" id="UP000279236">
    <property type="component" value="Unassembled WGS sequence"/>
</dbReference>
<dbReference type="Gene3D" id="1.20.930.40">
    <property type="entry name" value="Transferrin receptor-like, dimerisation domain"/>
    <property type="match status" value="1"/>
</dbReference>
<reference evidence="6 7" key="1">
    <citation type="submission" date="2018-11" db="EMBL/GenBank/DDBJ databases">
        <title>Genome sequence of Apiotrichum porosum DSM 27194.</title>
        <authorList>
            <person name="Aliyu H."/>
            <person name="Gorte O."/>
            <person name="Ochsenreither K."/>
        </authorList>
    </citation>
    <scope>NUCLEOTIDE SEQUENCE [LARGE SCALE GENOMIC DNA]</scope>
    <source>
        <strain evidence="6 7">DSM 27194</strain>
    </source>
</reference>
<protein>
    <recommendedName>
        <fullName evidence="8">Zn-dependent exopeptidase</fullName>
    </recommendedName>
</protein>
<dbReference type="Gene3D" id="3.40.630.10">
    <property type="entry name" value="Zn peptidases"/>
    <property type="match status" value="1"/>
</dbReference>
<dbReference type="SUPFAM" id="SSF52025">
    <property type="entry name" value="PA domain"/>
    <property type="match status" value="1"/>
</dbReference>
<dbReference type="InterPro" id="IPR003137">
    <property type="entry name" value="PA_domain"/>
</dbReference>
<dbReference type="InterPro" id="IPR046450">
    <property type="entry name" value="PA_dom_sf"/>
</dbReference>
<dbReference type="GeneID" id="39594057"/>
<evidence type="ECO:0000256" key="1">
    <source>
        <dbReference type="ARBA" id="ARBA00005634"/>
    </source>
</evidence>
<dbReference type="PANTHER" id="PTHR10404">
    <property type="entry name" value="N-ACETYLATED-ALPHA-LINKED ACIDIC DIPEPTIDASE"/>
    <property type="match status" value="1"/>
</dbReference>
<feature type="region of interest" description="Disordered" evidence="2">
    <location>
        <begin position="1"/>
        <end position="26"/>
    </location>
</feature>
<evidence type="ECO:0000313" key="6">
    <source>
        <dbReference type="EMBL" id="RSH79852.1"/>
    </source>
</evidence>
<organism evidence="6 7">
    <name type="scientific">Apiotrichum porosum</name>
    <dbReference type="NCBI Taxonomy" id="105984"/>
    <lineage>
        <taxon>Eukaryota</taxon>
        <taxon>Fungi</taxon>
        <taxon>Dikarya</taxon>
        <taxon>Basidiomycota</taxon>
        <taxon>Agaricomycotina</taxon>
        <taxon>Tremellomycetes</taxon>
        <taxon>Trichosporonales</taxon>
        <taxon>Trichosporonaceae</taxon>
        <taxon>Apiotrichum</taxon>
    </lineage>
</organism>
<feature type="compositionally biased region" description="Low complexity" evidence="2">
    <location>
        <begin position="797"/>
        <end position="808"/>
    </location>
</feature>
<evidence type="ECO:0000313" key="7">
    <source>
        <dbReference type="Proteomes" id="UP000279236"/>
    </source>
</evidence>
<evidence type="ECO:0000259" key="5">
    <source>
        <dbReference type="Pfam" id="PF04389"/>
    </source>
</evidence>
<evidence type="ECO:0000259" key="3">
    <source>
        <dbReference type="Pfam" id="PF02225"/>
    </source>
</evidence>
<dbReference type="EMBL" id="RSCE01000009">
    <property type="protein sequence ID" value="RSH79852.1"/>
    <property type="molecule type" value="Genomic_DNA"/>
</dbReference>
<dbReference type="InterPro" id="IPR039373">
    <property type="entry name" value="Peptidase_M28B"/>
</dbReference>
<dbReference type="InterPro" id="IPR007484">
    <property type="entry name" value="Peptidase_M28"/>
</dbReference>
<dbReference type="CDD" id="cd02121">
    <property type="entry name" value="PA_GCPII_like"/>
    <property type="match status" value="1"/>
</dbReference>
<dbReference type="InterPro" id="IPR036757">
    <property type="entry name" value="TFR-like_dimer_dom_sf"/>
</dbReference>
<dbReference type="OrthoDB" id="5841748at2759"/>
<dbReference type="STRING" id="105984.A0A427XM55"/>
<dbReference type="Pfam" id="PF02225">
    <property type="entry name" value="PA"/>
    <property type="match status" value="1"/>
</dbReference>
<dbReference type="Gene3D" id="3.50.30.30">
    <property type="match status" value="1"/>
</dbReference>
<keyword evidence="7" id="KW-1185">Reference proteome</keyword>
<gene>
    <name evidence="6" type="ORF">EHS24_009514</name>
</gene>
<dbReference type="SUPFAM" id="SSF53187">
    <property type="entry name" value="Zn-dependent exopeptidases"/>
    <property type="match status" value="1"/>
</dbReference>
<dbReference type="Pfam" id="PF04253">
    <property type="entry name" value="TFR_dimer"/>
    <property type="match status" value="1"/>
</dbReference>
<comment type="similarity">
    <text evidence="1">Belongs to the peptidase M28 family. M28B subfamily.</text>
</comment>
<dbReference type="CDD" id="cd08022">
    <property type="entry name" value="M28_PSMA_like"/>
    <property type="match status" value="1"/>
</dbReference>
<accession>A0A427XM55</accession>
<comment type="caution">
    <text evidence="6">The sequence shown here is derived from an EMBL/GenBank/DDBJ whole genome shotgun (WGS) entry which is preliminary data.</text>
</comment>
<dbReference type="PANTHER" id="PTHR10404:SF46">
    <property type="entry name" value="VACUOLAR PROTEIN SORTING-ASSOCIATED PROTEIN 70"/>
    <property type="match status" value="1"/>
</dbReference>
<sequence length="903" mass="97320">MGYTDDKATELPIHGSPPPGRSKTSRALRTAALFSAVAFLALHFWPTSNDSTHLDPEEPAIMAYWDGVSSRYRTESAAGVSSATRVQYQHDGEAGAAGHGDKGKHGCRWMSPKRAEEIYLTVPNNESAAIASTRYTSHAHPAGSGWDMVSALVVKNDWERELGLRVSGPEEYIFDAGSVQSQKRIKGGMDKLGVWIDTYYPVMNTPVSSSVTLFSDPPFNAKLREAQLAGDPDSKLADEVRVFHGLSVSGDVTAKYIYAGYGRKADFDLLQSKGIDFTGKIVIVKYGHVFRGLKVKAAQEAGAIGCLIYSDPGDDGKMTEENGFKQYPEGPARVPSSVQRGSVQFLSMYPGDPTTPGVPAYPNATRIEGGNFPSIPSLPMSYEDAIPILNALKGKGLSVADLDPSFGGGLGFHGVEYFTGPSEVDIRVNNEVNTRVMPIWNTMAVIPGHITDEVVVMGNHRDAWVLGGSDPNAGTASQYEMVRGLGKLIRKGWKPLRTIVLASWDGEEYGLIGSTEWAEDFGTWLQDNAATYLNLDSSTSGSNFHGSASPSLARLLRGAAEDVAKGADASRSVWDARADGGDWDEYHGTVSAKTVDSGATGISPLGSGSDYTAFLMRYGIASTDFSFGGGPNDAVYHYHSIYDSHTWLAKYGDPGFHKHVEGAQIIGLIALRIADSLILPLNTTQYAHDLGGYLAKIEDLKNGDDKYASLDLARLGAAIEQLSASSAELDDTRADLLHQLHKVVSKTSYLDRVKHAFAHALGGCRPQRAAMPTWPAPEGTHAHAHAHGRARGDDDSAAGTTHTAAHATLSGNRKDIRKLLKKIRAVNLKLKGFEAGFISEEGITDREWYKHKGTSPGKWLGYGATTFPALTEALTIEHDVELAQRETDELAEMISAMATRLVA</sequence>
<feature type="region of interest" description="Disordered" evidence="2">
    <location>
        <begin position="776"/>
        <end position="808"/>
    </location>
</feature>
<feature type="domain" description="Transferrin receptor-like dimerisation" evidence="4">
    <location>
        <begin position="813"/>
        <end position="901"/>
    </location>
</feature>
<feature type="domain" description="PA" evidence="3">
    <location>
        <begin position="253"/>
        <end position="330"/>
    </location>
</feature>
<feature type="domain" description="Peptidase M28" evidence="5">
    <location>
        <begin position="441"/>
        <end position="645"/>
    </location>
</feature>
<name>A0A427XM55_9TREE</name>
<dbReference type="Pfam" id="PF04389">
    <property type="entry name" value="Peptidase_M28"/>
    <property type="match status" value="1"/>
</dbReference>
<proteinExistence type="inferred from homology"/>
<evidence type="ECO:0008006" key="8">
    <source>
        <dbReference type="Google" id="ProtNLM"/>
    </source>
</evidence>
<evidence type="ECO:0000259" key="4">
    <source>
        <dbReference type="Pfam" id="PF04253"/>
    </source>
</evidence>
<dbReference type="AlphaFoldDB" id="A0A427XM55"/>
<dbReference type="RefSeq" id="XP_028474961.1">
    <property type="nucleotide sequence ID" value="XM_028624793.1"/>
</dbReference>
<evidence type="ECO:0000256" key="2">
    <source>
        <dbReference type="SAM" id="MobiDB-lite"/>
    </source>
</evidence>
<dbReference type="SUPFAM" id="SSF47672">
    <property type="entry name" value="Transferrin receptor-like dimerisation domain"/>
    <property type="match status" value="1"/>
</dbReference>
<dbReference type="InterPro" id="IPR007365">
    <property type="entry name" value="TFR-like_dimer_dom"/>
</dbReference>
<dbReference type="GO" id="GO:0004180">
    <property type="term" value="F:carboxypeptidase activity"/>
    <property type="evidence" value="ECO:0007669"/>
    <property type="project" value="TreeGrafter"/>
</dbReference>
<dbReference type="FunFam" id="3.40.630.10:FF:000101">
    <property type="entry name" value="N-acetylated alpha-linked acidic dipeptidase like 1"/>
    <property type="match status" value="1"/>
</dbReference>
<dbReference type="FunFam" id="3.50.30.30:FF:000008">
    <property type="entry name" value="Glutamate carboxypeptidase 2"/>
    <property type="match status" value="1"/>
</dbReference>